<comment type="similarity">
    <text evidence="2">Belongs to the LapB family.</text>
</comment>
<keyword evidence="2" id="KW-1133">Transmembrane helix</keyword>
<feature type="topological domain" description="Cytoplasmic" evidence="2">
    <location>
        <begin position="21"/>
        <end position="387"/>
    </location>
</feature>
<feature type="domain" description="LapB rubredoxin metal binding" evidence="3">
    <location>
        <begin position="353"/>
        <end position="379"/>
    </location>
</feature>
<evidence type="ECO:0000256" key="2">
    <source>
        <dbReference type="HAMAP-Rule" id="MF_00994"/>
    </source>
</evidence>
<gene>
    <name evidence="2 4" type="primary">lapB</name>
    <name evidence="4" type="ORF">G3R48_04365</name>
</gene>
<keyword evidence="2" id="KW-0472">Membrane</keyword>
<keyword evidence="1 2" id="KW-0479">Metal-binding</keyword>
<dbReference type="Proteomes" id="UP000811844">
    <property type="component" value="Unassembled WGS sequence"/>
</dbReference>
<feature type="binding site" evidence="2">
    <location>
        <position position="372"/>
    </location>
    <ligand>
        <name>Fe cation</name>
        <dbReference type="ChEBI" id="CHEBI:24875"/>
    </ligand>
</feature>
<evidence type="ECO:0000313" key="5">
    <source>
        <dbReference type="Proteomes" id="UP000811844"/>
    </source>
</evidence>
<dbReference type="InterPro" id="IPR041166">
    <property type="entry name" value="Rubredoxin_2"/>
</dbReference>
<comment type="function">
    <text evidence="2">Modulates cellular lipopolysaccharide (LPS) levels by regulating LpxC, which is involved in lipid A biosynthesis. May act by modulating the proteolytic activity of FtsH towards LpxC. May also coordinate assembly of proteins involved in LPS synthesis at the plasma membrane.</text>
</comment>
<dbReference type="NCBIfam" id="NF008757">
    <property type="entry name" value="PRK11788.1-5"/>
    <property type="match status" value="1"/>
</dbReference>
<dbReference type="NCBIfam" id="NF008753">
    <property type="entry name" value="PRK11788.1-1"/>
    <property type="match status" value="1"/>
</dbReference>
<name>A0ABS5HZN6_9GAMM</name>
<proteinExistence type="inferred from homology"/>
<feature type="binding site" evidence="2">
    <location>
        <position position="355"/>
    </location>
    <ligand>
        <name>Fe cation</name>
        <dbReference type="ChEBI" id="CHEBI:24875"/>
    </ligand>
</feature>
<dbReference type="NCBIfam" id="NF008754">
    <property type="entry name" value="PRK11788.1-2"/>
    <property type="match status" value="1"/>
</dbReference>
<evidence type="ECO:0000259" key="3">
    <source>
        <dbReference type="Pfam" id="PF18073"/>
    </source>
</evidence>
<organism evidence="4 5">
    <name type="scientific">Shewanella intestini</name>
    <dbReference type="NCBI Taxonomy" id="2017544"/>
    <lineage>
        <taxon>Bacteria</taxon>
        <taxon>Pseudomonadati</taxon>
        <taxon>Pseudomonadota</taxon>
        <taxon>Gammaproteobacteria</taxon>
        <taxon>Alteromonadales</taxon>
        <taxon>Shewanellaceae</taxon>
        <taxon>Shewanella</taxon>
    </lineage>
</organism>
<comment type="subcellular location">
    <subcellularLocation>
        <location evidence="2">Cell inner membrane</location>
        <topology evidence="2">Single-pass membrane protein</topology>
        <orientation evidence="2">Cytoplasmic side</orientation>
    </subcellularLocation>
</comment>
<keyword evidence="2" id="KW-0408">Iron</keyword>
<dbReference type="InterPro" id="IPR011990">
    <property type="entry name" value="TPR-like_helical_dom_sf"/>
</dbReference>
<evidence type="ECO:0000313" key="4">
    <source>
        <dbReference type="EMBL" id="MBR9727231.1"/>
    </source>
</evidence>
<keyword evidence="2" id="KW-0802">TPR repeat</keyword>
<keyword evidence="2" id="KW-0812">Transmembrane</keyword>
<comment type="caution">
    <text evidence="4">The sequence shown here is derived from an EMBL/GenBank/DDBJ whole genome shotgun (WGS) entry which is preliminary data.</text>
</comment>
<dbReference type="NCBIfam" id="NF008756">
    <property type="entry name" value="PRK11788.1-4"/>
    <property type="match status" value="1"/>
</dbReference>
<reference evidence="4 5" key="1">
    <citation type="submission" date="2020-02" db="EMBL/GenBank/DDBJ databases">
        <title>Shewanella WXL01 sp. nov., a marine bacterium isolated from green algae in Luhuitou Fringing Reef (Northern South China Sea).</title>
        <authorList>
            <person name="Wang X."/>
        </authorList>
    </citation>
    <scope>NUCLEOTIDE SEQUENCE [LARGE SCALE GENOMIC DNA]</scope>
    <source>
        <strain evidence="4 5">MCCC 1A01895</strain>
    </source>
</reference>
<dbReference type="HAMAP" id="MF_00994">
    <property type="entry name" value="LPS_assembly_LapB"/>
    <property type="match status" value="1"/>
</dbReference>
<dbReference type="EMBL" id="JAAIKR010000002">
    <property type="protein sequence ID" value="MBR9727231.1"/>
    <property type="molecule type" value="Genomic_DNA"/>
</dbReference>
<keyword evidence="2" id="KW-1003">Cell membrane</keyword>
<feature type="binding site" evidence="2">
    <location>
        <position position="369"/>
    </location>
    <ligand>
        <name>Fe cation</name>
        <dbReference type="ChEBI" id="CHEBI:24875"/>
    </ligand>
</feature>
<dbReference type="Gene3D" id="1.25.40.10">
    <property type="entry name" value="Tetratricopeptide repeat domain"/>
    <property type="match status" value="1"/>
</dbReference>
<dbReference type="RefSeq" id="WP_153663433.1">
    <property type="nucleotide sequence ID" value="NZ_JAAIKR010000002.1"/>
</dbReference>
<keyword evidence="2" id="KW-0997">Cell inner membrane</keyword>
<keyword evidence="5" id="KW-1185">Reference proteome</keyword>
<dbReference type="Pfam" id="PF18073">
    <property type="entry name" value="Zn_ribbon_LapB"/>
    <property type="match status" value="1"/>
</dbReference>
<feature type="binding site" evidence="2">
    <location>
        <position position="358"/>
    </location>
    <ligand>
        <name>Fe cation</name>
        <dbReference type="ChEBI" id="CHEBI:24875"/>
    </ligand>
</feature>
<dbReference type="InterPro" id="IPR030865">
    <property type="entry name" value="LapB"/>
</dbReference>
<sequence>MLELLFLLLPIAAGYGWYMGRRSVRLSQNHQSKKLSRDYFTGLNFLLSNESDKAVDLFISMLDVDDETIDTHLSLGSLFRKRGEVDRSIRIHQNLIARPSLTTEQRDMAMMELGKDYLAAGFYDRAEEIFSNLVSQDEHSEEAETHLISIYQVTKEWQSAINITKRLPRKRQQTLKHTTAHFYCQLADEANCDTDKIKLFQQALKQDELCGRAWLSLSSLYLAVDDVAGCKKALDNLIKADVTLFVDAINVAKEIYIDKNHDKSGYNDLLTSAIDKGAGASVTVALAEHKMSLLQDSEAESMMLESLYRHPTMRGFQHLMKLQIKQAEDGQAKESLTMLSQLVEQQIKFRPSFRCNACGFPSHSLYWHCPSCKEWGSIKRVKGLDGE</sequence>
<dbReference type="SUPFAM" id="SSF48452">
    <property type="entry name" value="TPR-like"/>
    <property type="match status" value="1"/>
</dbReference>
<protein>
    <recommendedName>
        <fullName evidence="2">Lipopolysaccharide assembly protein B</fullName>
    </recommendedName>
</protein>
<evidence type="ECO:0000256" key="1">
    <source>
        <dbReference type="ARBA" id="ARBA00022723"/>
    </source>
</evidence>
<keyword evidence="2" id="KW-0677">Repeat</keyword>
<accession>A0ABS5HZN6</accession>